<evidence type="ECO:0000313" key="4">
    <source>
        <dbReference type="Proteomes" id="UP000257607"/>
    </source>
</evidence>
<sequence length="283" mass="31285">MMKSILLVGQSNMAGRGFIQDVPGLRHERVKMLRNGRWQMMAEPIHFDREVAGVGPAASFAAAWVQAHPDEELGLIPCAEGGSTIDEWASDELLMRHAITEAKFAQESSELIGVLWHQGESDSLNGGYQTYAAKLTAVFNHLRAALGQPDLPIIAGQLPAFLGKAGFGASATEFNEINQEMAQFVAQDPHSYLVNAAELTANPDGIHIDAASQRRFGIRYFQAFEQHQDVPDVLADEAVQLDQLYQRPESQKEKMYRLSRDFAFGQMSYADFIAQLTGKETSK</sequence>
<dbReference type="InterPro" id="IPR005181">
    <property type="entry name" value="SASA"/>
</dbReference>
<accession>A0A385AGD7</accession>
<dbReference type="EMBL" id="CP031003">
    <property type="protein sequence ID" value="AXN36668.1"/>
    <property type="molecule type" value="Genomic_DNA"/>
</dbReference>
<name>A0A385AGD7_LATCU</name>
<dbReference type="InterPro" id="IPR036514">
    <property type="entry name" value="SGNH_hydro_sf"/>
</dbReference>
<dbReference type="GO" id="GO:0016787">
    <property type="term" value="F:hydrolase activity"/>
    <property type="evidence" value="ECO:0007669"/>
    <property type="project" value="UniProtKB-KW"/>
</dbReference>
<organism evidence="3 4">
    <name type="scientific">Latilactobacillus curvatus</name>
    <name type="common">Lactobacillus curvatus</name>
    <dbReference type="NCBI Taxonomy" id="28038"/>
    <lineage>
        <taxon>Bacteria</taxon>
        <taxon>Bacillati</taxon>
        <taxon>Bacillota</taxon>
        <taxon>Bacilli</taxon>
        <taxon>Lactobacillales</taxon>
        <taxon>Lactobacillaceae</taxon>
        <taxon>Latilactobacillus</taxon>
    </lineage>
</organism>
<dbReference type="InterPro" id="IPR052940">
    <property type="entry name" value="Carb_Esterase_6"/>
</dbReference>
<proteinExistence type="predicted"/>
<dbReference type="PANTHER" id="PTHR31988:SF19">
    <property type="entry name" value="9-O-ACETYL-N-ACETYLNEURAMINIC ACID DEACETYLASE-RELATED"/>
    <property type="match status" value="1"/>
</dbReference>
<feature type="domain" description="Sialate O-acetylesterase" evidence="2">
    <location>
        <begin position="5"/>
        <end position="224"/>
    </location>
</feature>
<evidence type="ECO:0000256" key="1">
    <source>
        <dbReference type="ARBA" id="ARBA00022801"/>
    </source>
</evidence>
<evidence type="ECO:0000313" key="3">
    <source>
        <dbReference type="EMBL" id="AXN36668.1"/>
    </source>
</evidence>
<reference evidence="3 4" key="1">
    <citation type="submission" date="2018-07" db="EMBL/GenBank/DDBJ databases">
        <title>Lactobacillus curvatus genome sequence.</title>
        <authorList>
            <person name="Prechtl R."/>
        </authorList>
    </citation>
    <scope>NUCLEOTIDE SEQUENCE [LARGE SCALE GENOMIC DNA]</scope>
    <source>
        <strain evidence="3 4">TMW 1.1928</strain>
    </source>
</reference>
<evidence type="ECO:0000259" key="2">
    <source>
        <dbReference type="Pfam" id="PF03629"/>
    </source>
</evidence>
<dbReference type="SUPFAM" id="SSF52266">
    <property type="entry name" value="SGNH hydrolase"/>
    <property type="match status" value="1"/>
</dbReference>
<keyword evidence="1" id="KW-0378">Hydrolase</keyword>
<dbReference type="Gene3D" id="3.40.50.1110">
    <property type="entry name" value="SGNH hydrolase"/>
    <property type="match status" value="1"/>
</dbReference>
<protein>
    <submittedName>
        <fullName evidence="3">Sialate O-acetylesterase</fullName>
    </submittedName>
</protein>
<dbReference type="Pfam" id="PF03629">
    <property type="entry name" value="SASA"/>
    <property type="match status" value="1"/>
</dbReference>
<dbReference type="Gene3D" id="6.10.170.10">
    <property type="match status" value="1"/>
</dbReference>
<gene>
    <name evidence="3" type="ORF">DT351_10160</name>
</gene>
<dbReference type="PANTHER" id="PTHR31988">
    <property type="entry name" value="ESTERASE, PUTATIVE (DUF303)-RELATED"/>
    <property type="match status" value="1"/>
</dbReference>
<dbReference type="RefSeq" id="WP_089542400.1">
    <property type="nucleotide sequence ID" value="NZ_CP031003.1"/>
</dbReference>
<dbReference type="AlphaFoldDB" id="A0A385AGD7"/>
<dbReference type="Proteomes" id="UP000257607">
    <property type="component" value="Chromosome"/>
</dbReference>